<keyword evidence="1" id="KW-0472">Membrane</keyword>
<evidence type="ECO:0000256" key="1">
    <source>
        <dbReference type="SAM" id="Phobius"/>
    </source>
</evidence>
<keyword evidence="3" id="KW-1185">Reference proteome</keyword>
<proteinExistence type="predicted"/>
<keyword evidence="1" id="KW-0812">Transmembrane</keyword>
<reference evidence="2 3" key="1">
    <citation type="journal article" date="2020" name="Mol. Biol. Evol.">
        <title>Distinct Expression and Methylation Patterns for Genes with Different Fates following a Single Whole-Genome Duplication in Flowering Plants.</title>
        <authorList>
            <person name="Shi T."/>
            <person name="Rahmani R.S."/>
            <person name="Gugger P.F."/>
            <person name="Wang M."/>
            <person name="Li H."/>
            <person name="Zhang Y."/>
            <person name="Li Z."/>
            <person name="Wang Q."/>
            <person name="Van de Peer Y."/>
            <person name="Marchal K."/>
            <person name="Chen J."/>
        </authorList>
    </citation>
    <scope>NUCLEOTIDE SEQUENCE [LARGE SCALE GENOMIC DNA]</scope>
    <source>
        <tissue evidence="2">Leaf</tissue>
    </source>
</reference>
<name>A0A822ZVS5_NELNU</name>
<sequence>MITLSSHAKLIRKVHLFKVMKKHKYTKMNCTITADLGTIKICNLSCLRWISSCTVLITRSSSTYGGGYLFLFSFFSFLSLLFLSLNSQSHVSSPPLQRAPPPSVTLSLSLSLPSYYSNGNREASVIVSDVFSDVASSPLTPLSICFWRVEPDPNTSSC</sequence>
<organism evidence="2 3">
    <name type="scientific">Nelumbo nucifera</name>
    <name type="common">Sacred lotus</name>
    <dbReference type="NCBI Taxonomy" id="4432"/>
    <lineage>
        <taxon>Eukaryota</taxon>
        <taxon>Viridiplantae</taxon>
        <taxon>Streptophyta</taxon>
        <taxon>Embryophyta</taxon>
        <taxon>Tracheophyta</taxon>
        <taxon>Spermatophyta</taxon>
        <taxon>Magnoliopsida</taxon>
        <taxon>Proteales</taxon>
        <taxon>Nelumbonaceae</taxon>
        <taxon>Nelumbo</taxon>
    </lineage>
</organism>
<dbReference type="EMBL" id="DUZY01000008">
    <property type="protein sequence ID" value="DAD47435.1"/>
    <property type="molecule type" value="Genomic_DNA"/>
</dbReference>
<evidence type="ECO:0000313" key="2">
    <source>
        <dbReference type="EMBL" id="DAD47435.1"/>
    </source>
</evidence>
<dbReference type="AlphaFoldDB" id="A0A822ZVS5"/>
<accession>A0A822ZVS5</accession>
<feature type="transmembrane region" description="Helical" evidence="1">
    <location>
        <begin position="67"/>
        <end position="85"/>
    </location>
</feature>
<evidence type="ECO:0000313" key="3">
    <source>
        <dbReference type="Proteomes" id="UP000607653"/>
    </source>
</evidence>
<comment type="caution">
    <text evidence="2">The sequence shown here is derived from an EMBL/GenBank/DDBJ whole genome shotgun (WGS) entry which is preliminary data.</text>
</comment>
<dbReference type="Proteomes" id="UP000607653">
    <property type="component" value="Unassembled WGS sequence"/>
</dbReference>
<gene>
    <name evidence="2" type="ORF">HUJ06_017372</name>
</gene>
<protein>
    <submittedName>
        <fullName evidence="2">Uncharacterized protein</fullName>
    </submittedName>
</protein>
<keyword evidence="1" id="KW-1133">Transmembrane helix</keyword>